<evidence type="ECO:0000313" key="2">
    <source>
        <dbReference type="Proteomes" id="UP000032049"/>
    </source>
</evidence>
<keyword evidence="2" id="KW-1185">Reference proteome</keyword>
<sequence>MIFCKELNKSFNTYDELLKAIISNKSQVIALKKDAIKFTDGYECSFADQETLKKYSHQR</sequence>
<dbReference type="EMBL" id="JXRA01000093">
    <property type="protein sequence ID" value="KIO75583.1"/>
    <property type="molecule type" value="Genomic_DNA"/>
</dbReference>
<name>A0A0D0F1S8_9SPHI</name>
<dbReference type="AlphaFoldDB" id="A0A0D0F1S8"/>
<proteinExistence type="predicted"/>
<accession>A0A0D0F1S8</accession>
<dbReference type="STRING" id="1503925.TH53_19790"/>
<organism evidence="1 2">
    <name type="scientific">Pedobacter lusitanus</name>
    <dbReference type="NCBI Taxonomy" id="1503925"/>
    <lineage>
        <taxon>Bacteria</taxon>
        <taxon>Pseudomonadati</taxon>
        <taxon>Bacteroidota</taxon>
        <taxon>Sphingobacteriia</taxon>
        <taxon>Sphingobacteriales</taxon>
        <taxon>Sphingobacteriaceae</taxon>
        <taxon>Pedobacter</taxon>
    </lineage>
</organism>
<protein>
    <submittedName>
        <fullName evidence="1">Uncharacterized protein</fullName>
    </submittedName>
</protein>
<reference evidence="1 2" key="1">
    <citation type="submission" date="2015-01" db="EMBL/GenBank/DDBJ databases">
        <title>Draft genome sequence of Pedobacter sp. NL19 isolated from sludge of an effluent treatment pond in an abandoned uranium mine.</title>
        <authorList>
            <person name="Santos T."/>
            <person name="Caetano T."/>
            <person name="Covas C."/>
            <person name="Cruz A."/>
            <person name="Mendo S."/>
        </authorList>
    </citation>
    <scope>NUCLEOTIDE SEQUENCE [LARGE SCALE GENOMIC DNA]</scope>
    <source>
        <strain evidence="1 2">NL19</strain>
    </source>
</reference>
<dbReference type="Proteomes" id="UP000032049">
    <property type="component" value="Unassembled WGS sequence"/>
</dbReference>
<gene>
    <name evidence="1" type="ORF">TH53_19790</name>
</gene>
<comment type="caution">
    <text evidence="1">The sequence shown here is derived from an EMBL/GenBank/DDBJ whole genome shotgun (WGS) entry which is preliminary data.</text>
</comment>
<evidence type="ECO:0000313" key="1">
    <source>
        <dbReference type="EMBL" id="KIO75583.1"/>
    </source>
</evidence>